<dbReference type="OrthoDB" id="196131at2759"/>
<dbReference type="Pfam" id="PF00270">
    <property type="entry name" value="DEAD"/>
    <property type="match status" value="1"/>
</dbReference>
<evidence type="ECO:0000256" key="2">
    <source>
        <dbReference type="ARBA" id="ARBA00009334"/>
    </source>
</evidence>
<evidence type="ECO:0000256" key="7">
    <source>
        <dbReference type="ARBA" id="ARBA00022801"/>
    </source>
</evidence>
<dbReference type="InterPro" id="IPR014001">
    <property type="entry name" value="Helicase_ATP-bd"/>
</dbReference>
<dbReference type="Proteomes" id="UP001152797">
    <property type="component" value="Unassembled WGS sequence"/>
</dbReference>
<dbReference type="SMART" id="SM00490">
    <property type="entry name" value="HELICc"/>
    <property type="match status" value="1"/>
</dbReference>
<dbReference type="InterPro" id="IPR027417">
    <property type="entry name" value="P-loop_NTPase"/>
</dbReference>
<reference evidence="18" key="1">
    <citation type="submission" date="2022-10" db="EMBL/GenBank/DDBJ databases">
        <authorList>
            <person name="Chen Y."/>
            <person name="Dougan E. K."/>
            <person name="Chan C."/>
            <person name="Rhodes N."/>
            <person name="Thang M."/>
        </authorList>
    </citation>
    <scope>NUCLEOTIDE SEQUENCE</scope>
</reference>
<sequence>MDMLRRSPLPQDNGFDAARRPTPNDSMDMLRPSGFDAGRGCLSWARRQHSTGYNQMPPANSSLDSDRVRTDSAAVNAGAMPEVDVEVRGTGPLPEAWRSWQQVTFPPRVRAPLVSAGFPAPTPIQQHSWPILSGGRDLIGIAKTGSGKTLAFLMPIFAQLLESRADLRGPPAALVLAPTRELAVQIESEAKRFGETAGMRAACLYGGAPKGPQLAELRQRPQLLVATPGRLNDLLEPPAGLSVAVDVKSVRYLVLDEADRMLDMGFEPQIRKIISGLPKERQTVMFTATWPLSIRRLAADFLQNPVEVRAGEVDELRVNADITQQVVFCSDMRQKEECLDKILRESGQDQCIVFVNTKRMCEVVSLRTPNSMAIHGDKDQRERDLALGHFKSGSTRTLVATDVAARGLDIKAVKVVVNFDPPNREEDYVHRVGRTGRAGQKGIAWTLLTSEDGAAGRSIAEIFKRMGLPVPAELERRLASGELRSGGRGRSRSVGRRFLGPGMDDDFDANDRFGSGFREDFARTVNDCPTW</sequence>
<dbReference type="EMBL" id="CAMXCT020000184">
    <property type="protein sequence ID" value="CAL1128534.1"/>
    <property type="molecule type" value="Genomic_DNA"/>
</dbReference>
<feature type="domain" description="DEAD-box RNA helicase Q" evidence="17">
    <location>
        <begin position="98"/>
        <end position="126"/>
    </location>
</feature>
<keyword evidence="8 13" id="KW-0347">Helicase</keyword>
<evidence type="ECO:0000256" key="4">
    <source>
        <dbReference type="ARBA" id="ARBA00022517"/>
    </source>
</evidence>
<dbReference type="GO" id="GO:0003676">
    <property type="term" value="F:nucleic acid binding"/>
    <property type="evidence" value="ECO:0007669"/>
    <property type="project" value="InterPro"/>
</dbReference>
<protein>
    <recommendedName>
        <fullName evidence="3">RNA helicase</fullName>
        <ecNumber evidence="3">3.6.4.13</ecNumber>
    </recommendedName>
</protein>
<evidence type="ECO:0000313" key="20">
    <source>
        <dbReference type="Proteomes" id="UP001152797"/>
    </source>
</evidence>
<evidence type="ECO:0000256" key="1">
    <source>
        <dbReference type="ARBA" id="ARBA00004604"/>
    </source>
</evidence>
<evidence type="ECO:0000256" key="3">
    <source>
        <dbReference type="ARBA" id="ARBA00012552"/>
    </source>
</evidence>
<keyword evidence="9 13" id="KW-0067">ATP-binding</keyword>
<dbReference type="PROSITE" id="PS51194">
    <property type="entry name" value="HELICASE_CTER"/>
    <property type="match status" value="1"/>
</dbReference>
<reference evidence="19 20" key="2">
    <citation type="submission" date="2024-05" db="EMBL/GenBank/DDBJ databases">
        <authorList>
            <person name="Chen Y."/>
            <person name="Shah S."/>
            <person name="Dougan E. K."/>
            <person name="Thang M."/>
            <person name="Chan C."/>
        </authorList>
    </citation>
    <scope>NUCLEOTIDE SEQUENCE [LARGE SCALE GENOMIC DNA]</scope>
</reference>
<dbReference type="EMBL" id="CAMXCT030000184">
    <property type="protein sequence ID" value="CAL4762471.1"/>
    <property type="molecule type" value="Genomic_DNA"/>
</dbReference>
<dbReference type="InterPro" id="IPR014014">
    <property type="entry name" value="RNA_helicase_DEAD_Q_motif"/>
</dbReference>
<accession>A0A9P1BKN8</accession>
<comment type="function">
    <text evidence="11">ATP-dependent RNA helicase required for 60S ribosomal subunit synthesis. Involved in efficient pre-rRNA processing, predominantly at site A3, which is necessary for the normal formation of 25S and 5.8S rRNAs.</text>
</comment>
<keyword evidence="5" id="KW-0698">rRNA processing</keyword>
<dbReference type="GO" id="GO:0005524">
    <property type="term" value="F:ATP binding"/>
    <property type="evidence" value="ECO:0007669"/>
    <property type="project" value="UniProtKB-KW"/>
</dbReference>
<evidence type="ECO:0000256" key="8">
    <source>
        <dbReference type="ARBA" id="ARBA00022806"/>
    </source>
</evidence>
<dbReference type="CDD" id="cd00268">
    <property type="entry name" value="DEADc"/>
    <property type="match status" value="1"/>
</dbReference>
<dbReference type="PROSITE" id="PS00039">
    <property type="entry name" value="DEAD_ATP_HELICASE"/>
    <property type="match status" value="1"/>
</dbReference>
<dbReference type="InterPro" id="IPR001650">
    <property type="entry name" value="Helicase_C-like"/>
</dbReference>
<gene>
    <name evidence="18" type="ORF">C1SCF055_LOCUS3513</name>
</gene>
<keyword evidence="4" id="KW-0690">Ribosome biogenesis</keyword>
<dbReference type="CDD" id="cd18787">
    <property type="entry name" value="SF2_C_DEAD"/>
    <property type="match status" value="1"/>
</dbReference>
<evidence type="ECO:0000256" key="14">
    <source>
        <dbReference type="SAM" id="MobiDB-lite"/>
    </source>
</evidence>
<dbReference type="Pfam" id="PF00271">
    <property type="entry name" value="Helicase_C"/>
    <property type="match status" value="1"/>
</dbReference>
<comment type="similarity">
    <text evidence="2">Belongs to the DEAD box helicase family. DDX5/DBP2 subfamily.</text>
</comment>
<keyword evidence="7 13" id="KW-0378">Hydrolase</keyword>
<keyword evidence="20" id="KW-1185">Reference proteome</keyword>
<evidence type="ECO:0000256" key="10">
    <source>
        <dbReference type="ARBA" id="ARBA00023242"/>
    </source>
</evidence>
<dbReference type="SUPFAM" id="SSF52540">
    <property type="entry name" value="P-loop containing nucleoside triphosphate hydrolases"/>
    <property type="match status" value="1"/>
</dbReference>
<evidence type="ECO:0000259" key="16">
    <source>
        <dbReference type="PROSITE" id="PS51194"/>
    </source>
</evidence>
<dbReference type="PANTHER" id="PTHR47958">
    <property type="entry name" value="ATP-DEPENDENT RNA HELICASE DBP3"/>
    <property type="match status" value="1"/>
</dbReference>
<evidence type="ECO:0000259" key="17">
    <source>
        <dbReference type="PROSITE" id="PS51195"/>
    </source>
</evidence>
<feature type="domain" description="Helicase ATP-binding" evidence="15">
    <location>
        <begin position="129"/>
        <end position="308"/>
    </location>
</feature>
<name>A0A9P1BKN8_9DINO</name>
<dbReference type="InterPro" id="IPR000629">
    <property type="entry name" value="RNA-helicase_DEAD-box_CS"/>
</dbReference>
<evidence type="ECO:0000256" key="6">
    <source>
        <dbReference type="ARBA" id="ARBA00022741"/>
    </source>
</evidence>
<dbReference type="GO" id="GO:0016787">
    <property type="term" value="F:hydrolase activity"/>
    <property type="evidence" value="ECO:0007669"/>
    <property type="project" value="UniProtKB-KW"/>
</dbReference>
<dbReference type="Gene3D" id="3.40.50.300">
    <property type="entry name" value="P-loop containing nucleotide triphosphate hydrolases"/>
    <property type="match status" value="2"/>
</dbReference>
<keyword evidence="6 13" id="KW-0547">Nucleotide-binding</keyword>
<feature type="region of interest" description="Disordered" evidence="14">
    <location>
        <begin position="1"/>
        <end position="32"/>
    </location>
</feature>
<evidence type="ECO:0000313" key="18">
    <source>
        <dbReference type="EMBL" id="CAI3975159.1"/>
    </source>
</evidence>
<comment type="subcellular location">
    <subcellularLocation>
        <location evidence="1">Nucleus</location>
        <location evidence="1">Nucleolus</location>
    </subcellularLocation>
</comment>
<dbReference type="InterPro" id="IPR011545">
    <property type="entry name" value="DEAD/DEAH_box_helicase_dom"/>
</dbReference>
<dbReference type="SMART" id="SM00487">
    <property type="entry name" value="DEXDc"/>
    <property type="match status" value="1"/>
</dbReference>
<comment type="caution">
    <text evidence="18">The sequence shown here is derived from an EMBL/GenBank/DDBJ whole genome shotgun (WGS) entry which is preliminary data.</text>
</comment>
<feature type="short sequence motif" description="Q motif" evidence="12">
    <location>
        <begin position="98"/>
        <end position="126"/>
    </location>
</feature>
<evidence type="ECO:0000256" key="9">
    <source>
        <dbReference type="ARBA" id="ARBA00022840"/>
    </source>
</evidence>
<evidence type="ECO:0000259" key="15">
    <source>
        <dbReference type="PROSITE" id="PS51192"/>
    </source>
</evidence>
<dbReference type="EC" id="3.6.4.13" evidence="3"/>
<evidence type="ECO:0000256" key="5">
    <source>
        <dbReference type="ARBA" id="ARBA00022552"/>
    </source>
</evidence>
<evidence type="ECO:0000313" key="19">
    <source>
        <dbReference type="EMBL" id="CAL4762471.1"/>
    </source>
</evidence>
<keyword evidence="10" id="KW-0539">Nucleus</keyword>
<dbReference type="InterPro" id="IPR044742">
    <property type="entry name" value="DEAD/DEAH_RhlB"/>
</dbReference>
<dbReference type="EMBL" id="CAMXCT010000184">
    <property type="protein sequence ID" value="CAI3975159.1"/>
    <property type="molecule type" value="Genomic_DNA"/>
</dbReference>
<dbReference type="GO" id="GO:0003724">
    <property type="term" value="F:RNA helicase activity"/>
    <property type="evidence" value="ECO:0007669"/>
    <property type="project" value="UniProtKB-EC"/>
</dbReference>
<organism evidence="18">
    <name type="scientific">Cladocopium goreaui</name>
    <dbReference type="NCBI Taxonomy" id="2562237"/>
    <lineage>
        <taxon>Eukaryota</taxon>
        <taxon>Sar</taxon>
        <taxon>Alveolata</taxon>
        <taxon>Dinophyceae</taxon>
        <taxon>Suessiales</taxon>
        <taxon>Symbiodiniaceae</taxon>
        <taxon>Cladocopium</taxon>
    </lineage>
</organism>
<feature type="domain" description="Helicase C-terminal" evidence="16">
    <location>
        <begin position="334"/>
        <end position="478"/>
    </location>
</feature>
<evidence type="ECO:0000256" key="13">
    <source>
        <dbReference type="RuleBase" id="RU000492"/>
    </source>
</evidence>
<proteinExistence type="inferred from homology"/>
<evidence type="ECO:0000256" key="11">
    <source>
        <dbReference type="ARBA" id="ARBA00037449"/>
    </source>
</evidence>
<dbReference type="AlphaFoldDB" id="A0A9P1BKN8"/>
<dbReference type="PROSITE" id="PS51192">
    <property type="entry name" value="HELICASE_ATP_BIND_1"/>
    <property type="match status" value="1"/>
</dbReference>
<dbReference type="PROSITE" id="PS51195">
    <property type="entry name" value="Q_MOTIF"/>
    <property type="match status" value="1"/>
</dbReference>
<evidence type="ECO:0000256" key="12">
    <source>
        <dbReference type="PROSITE-ProRule" id="PRU00552"/>
    </source>
</evidence>